<proteinExistence type="predicted"/>
<dbReference type="PANTHER" id="PTHR23254:SF15">
    <property type="entry name" value="POLYADENYLATE-BINDING PROTEIN-INTERACTING PROTEIN 1"/>
    <property type="match status" value="1"/>
</dbReference>
<dbReference type="InterPro" id="IPR003890">
    <property type="entry name" value="MIF4G-like_typ-3"/>
</dbReference>
<keyword evidence="3" id="KW-0810">Translation regulation</keyword>
<dbReference type="InterPro" id="IPR016024">
    <property type="entry name" value="ARM-type_fold"/>
</dbReference>
<feature type="compositionally biased region" description="Low complexity" evidence="4">
    <location>
        <begin position="535"/>
        <end position="552"/>
    </location>
</feature>
<name>A0ABM0K9L1_APLCA</name>
<feature type="compositionally biased region" description="Low complexity" evidence="4">
    <location>
        <begin position="612"/>
        <end position="630"/>
    </location>
</feature>
<keyword evidence="2" id="KW-0963">Cytoplasm</keyword>
<evidence type="ECO:0000313" key="6">
    <source>
        <dbReference type="Proteomes" id="UP000694888"/>
    </source>
</evidence>
<feature type="region of interest" description="Disordered" evidence="4">
    <location>
        <begin position="510"/>
        <end position="642"/>
    </location>
</feature>
<evidence type="ECO:0000313" key="7">
    <source>
        <dbReference type="RefSeq" id="XP_005112187.1"/>
    </source>
</evidence>
<dbReference type="Gene3D" id="1.25.40.180">
    <property type="match status" value="1"/>
</dbReference>
<feature type="compositionally biased region" description="Low complexity" evidence="4">
    <location>
        <begin position="512"/>
        <end position="521"/>
    </location>
</feature>
<dbReference type="RefSeq" id="XP_005112187.1">
    <property type="nucleotide sequence ID" value="XM_005112130.3"/>
</dbReference>
<gene>
    <name evidence="7" type="primary">LOC101862235</name>
</gene>
<dbReference type="SUPFAM" id="SSF48371">
    <property type="entry name" value="ARM repeat"/>
    <property type="match status" value="1"/>
</dbReference>
<feature type="domain" description="MIF4G" evidence="5">
    <location>
        <begin position="173"/>
        <end position="392"/>
    </location>
</feature>
<protein>
    <submittedName>
        <fullName evidence="7">Uncharacterized protein LOC101862235 isoform X1</fullName>
    </submittedName>
</protein>
<evidence type="ECO:0000256" key="4">
    <source>
        <dbReference type="SAM" id="MobiDB-lite"/>
    </source>
</evidence>
<evidence type="ECO:0000256" key="3">
    <source>
        <dbReference type="ARBA" id="ARBA00022845"/>
    </source>
</evidence>
<dbReference type="GeneID" id="101862235"/>
<feature type="compositionally biased region" description="Pro residues" evidence="4">
    <location>
        <begin position="401"/>
        <end position="413"/>
    </location>
</feature>
<keyword evidence="6" id="KW-1185">Reference proteome</keyword>
<dbReference type="InterPro" id="IPR051367">
    <property type="entry name" value="mRNA_TranslReg/HistoneTransl"/>
</dbReference>
<accession>A0ABM0K9L1</accession>
<evidence type="ECO:0000256" key="2">
    <source>
        <dbReference type="ARBA" id="ARBA00022490"/>
    </source>
</evidence>
<evidence type="ECO:0000259" key="5">
    <source>
        <dbReference type="SMART" id="SM00543"/>
    </source>
</evidence>
<sequence>MSSNENTGIPYTGAWSKGPPSDIQARRRPGQSSVDRVINTVKTNEAQNQMEPRLTTPPGPENGTRPQREQQLTLPKVPTQLSATAKEFVPQSKVLPQSAPGADSAQVGLTVEAEEFVPAEQGDYYYDQYYQSYDYNSGLGFDMNSFSALSIGDHSGGQLDQSQGPSGGPILDRFANALYRLNMSPGNMEEYLRPICDLIKNCPKDVTEKIMNDMVESLFEQSIQEPNFRYTGARICQYLSSNLKSNTFFSGFHKVLMRRCQKDYEKREELISGSPEDQTWLRGLAMFMAEIFLNVEIEQENGTVSRLHYLPKVLTDFIHTLLSRPTEQEVKCCCQLLKLSGALIEDGAKHNGSLCELFEGIFTQLAKLQTRGELTPNTKALVGSVIQLKEQNWYRNSSSPPKKPSFPCAPEPPPFQQEPVFFNNCGVPCSRREANLPEEDLLDDEAYVLNEEEEAAFLAWQEEEGLTSERGPWGFNDTGYDSYNLDMSDEGGMGDEVEAAYEEFLQEQNHYSGRSGQNNNSRGGGGGQGHMRSEQQQQPQPQHYIPPHAQQMPHPPPGGAPVWYPSHQLQGGACPPDYTGYPGFAPLPPQQPHHHQQQQQQQHHHQQHHQNQRQPAPQQQHQQQQQQPPHSHGGGFPPRGYY</sequence>
<feature type="compositionally biased region" description="Gly residues" evidence="4">
    <location>
        <begin position="632"/>
        <end position="642"/>
    </location>
</feature>
<reference evidence="7" key="1">
    <citation type="submission" date="2025-08" db="UniProtKB">
        <authorList>
            <consortium name="RefSeq"/>
        </authorList>
    </citation>
    <scope>IDENTIFICATION</scope>
</reference>
<organism evidence="6 7">
    <name type="scientific">Aplysia californica</name>
    <name type="common">California sea hare</name>
    <dbReference type="NCBI Taxonomy" id="6500"/>
    <lineage>
        <taxon>Eukaryota</taxon>
        <taxon>Metazoa</taxon>
        <taxon>Spiralia</taxon>
        <taxon>Lophotrochozoa</taxon>
        <taxon>Mollusca</taxon>
        <taxon>Gastropoda</taxon>
        <taxon>Heterobranchia</taxon>
        <taxon>Euthyneura</taxon>
        <taxon>Tectipleura</taxon>
        <taxon>Aplysiida</taxon>
        <taxon>Aplysioidea</taxon>
        <taxon>Aplysiidae</taxon>
        <taxon>Aplysia</taxon>
    </lineage>
</organism>
<feature type="region of interest" description="Disordered" evidence="4">
    <location>
        <begin position="1"/>
        <end position="74"/>
    </location>
</feature>
<dbReference type="SMART" id="SM00543">
    <property type="entry name" value="MIF4G"/>
    <property type="match status" value="1"/>
</dbReference>
<dbReference type="Pfam" id="PF02854">
    <property type="entry name" value="MIF4G"/>
    <property type="match status" value="1"/>
</dbReference>
<comment type="subcellular location">
    <subcellularLocation>
        <location evidence="1">Cytoplasm</location>
    </subcellularLocation>
</comment>
<feature type="compositionally biased region" description="Basic residues" evidence="4">
    <location>
        <begin position="592"/>
        <end position="611"/>
    </location>
</feature>
<dbReference type="PANTHER" id="PTHR23254">
    <property type="entry name" value="EIF4G DOMAIN PROTEIN"/>
    <property type="match status" value="1"/>
</dbReference>
<feature type="compositionally biased region" description="Polar residues" evidence="4">
    <location>
        <begin position="30"/>
        <end position="50"/>
    </location>
</feature>
<feature type="region of interest" description="Disordered" evidence="4">
    <location>
        <begin position="394"/>
        <end position="413"/>
    </location>
</feature>
<dbReference type="Proteomes" id="UP000694888">
    <property type="component" value="Unplaced"/>
</dbReference>
<evidence type="ECO:0000256" key="1">
    <source>
        <dbReference type="ARBA" id="ARBA00004496"/>
    </source>
</evidence>